<protein>
    <submittedName>
        <fullName evidence="2">Cytochrome C</fullName>
    </submittedName>
</protein>
<evidence type="ECO:0000313" key="2">
    <source>
        <dbReference type="EMBL" id="UOO79804.1"/>
    </source>
</evidence>
<organism evidence="2 4">
    <name type="scientific">Uruburuella suis</name>
    <dbReference type="NCBI Taxonomy" id="252130"/>
    <lineage>
        <taxon>Bacteria</taxon>
        <taxon>Pseudomonadati</taxon>
        <taxon>Pseudomonadota</taxon>
        <taxon>Betaproteobacteria</taxon>
        <taxon>Neisseriales</taxon>
        <taxon>Neisseriaceae</taxon>
        <taxon>Uruburuella</taxon>
    </lineage>
</organism>
<name>A0AAE9GVK3_9NEIS</name>
<reference evidence="2" key="2">
    <citation type="submission" date="2021-12" db="EMBL/GenBank/DDBJ databases">
        <authorList>
            <person name="Veyrier F.J."/>
        </authorList>
    </citation>
    <scope>NUCLEOTIDE SEQUENCE</scope>
    <source>
        <strain evidence="2">1258/02</strain>
    </source>
</reference>
<reference evidence="2" key="3">
    <citation type="journal article" date="2022" name="Res Sq">
        <title>Evolution of multicellular longitudinally dividing oral cavity symbionts (Neisseriaceae).</title>
        <authorList>
            <person name="Nyongesa S."/>
            <person name="Weber P."/>
            <person name="Bernet E."/>
            <person name="Pullido F."/>
            <person name="Nieckarz M."/>
            <person name="Delaby M."/>
            <person name="Nieves C."/>
            <person name="Viehboeck T."/>
            <person name="Krause N."/>
            <person name="Rivera-Millot A."/>
            <person name="Nakamura A."/>
            <person name="Vischer N."/>
            <person name="VanNieuwenhze M."/>
            <person name="Brun Y."/>
            <person name="Cava F."/>
            <person name="Bulgheresi S."/>
            <person name="Veyrier F."/>
        </authorList>
    </citation>
    <scope>NUCLEOTIDE SEQUENCE</scope>
    <source>
        <strain evidence="2">1258/02</strain>
    </source>
</reference>
<evidence type="ECO:0000313" key="1">
    <source>
        <dbReference type="EMBL" id="TCP03729.1"/>
    </source>
</evidence>
<sequence>MKSPLSSALLATLIIGLSACGQKAETSVAPESAASGAAASAPAANAVQTLESSDSKIRITIPGGHFENIIEQADERPEGIAQSELTLLERDSASGITVYAANLGAAKSDAKTYFANLKSALNSAEGLADVQVGAATDNRMNYRFSQADGAGGTLLENCIAIYDNANLYNVCANSSSAPQTALAAALKEVNLIK</sequence>
<dbReference type="EMBL" id="CP091507">
    <property type="protein sequence ID" value="UOO79804.1"/>
    <property type="molecule type" value="Genomic_DNA"/>
</dbReference>
<dbReference type="KEGG" id="usu:LVJ78_01895"/>
<gene>
    <name evidence="1" type="ORF">EV680_11921</name>
    <name evidence="2" type="ORF">LVJ78_01895</name>
</gene>
<dbReference type="Proteomes" id="UP000294721">
    <property type="component" value="Unassembled WGS sequence"/>
</dbReference>
<accession>A0AAE9GVK3</accession>
<reference evidence="1 3" key="1">
    <citation type="submission" date="2019-03" db="EMBL/GenBank/DDBJ databases">
        <title>Genomic Encyclopedia of Type Strains, Phase IV (KMG-IV): sequencing the most valuable type-strain genomes for metagenomic binning, comparative biology and taxonomic classification.</title>
        <authorList>
            <person name="Goeker M."/>
        </authorList>
    </citation>
    <scope>NUCLEOTIDE SEQUENCE [LARGE SCALE GENOMIC DNA]</scope>
    <source>
        <strain evidence="1 3">DSM 17474</strain>
    </source>
</reference>
<proteinExistence type="predicted"/>
<dbReference type="Proteomes" id="UP000829756">
    <property type="component" value="Chromosome"/>
</dbReference>
<dbReference type="AlphaFoldDB" id="A0AAE9GVK3"/>
<dbReference type="RefSeq" id="WP_132954183.1">
    <property type="nucleotide sequence ID" value="NZ_CP091507.1"/>
</dbReference>
<keyword evidence="3" id="KW-1185">Reference proteome</keyword>
<evidence type="ECO:0000313" key="4">
    <source>
        <dbReference type="Proteomes" id="UP000829756"/>
    </source>
</evidence>
<evidence type="ECO:0000313" key="3">
    <source>
        <dbReference type="Proteomes" id="UP000294721"/>
    </source>
</evidence>
<dbReference type="PROSITE" id="PS51257">
    <property type="entry name" value="PROKAR_LIPOPROTEIN"/>
    <property type="match status" value="1"/>
</dbReference>
<dbReference type="EMBL" id="SLXE01000019">
    <property type="protein sequence ID" value="TCP03729.1"/>
    <property type="molecule type" value="Genomic_DNA"/>
</dbReference>